<reference evidence="2" key="2">
    <citation type="submission" date="2020-09" db="EMBL/GenBank/DDBJ databases">
        <authorList>
            <person name="Sun Q."/>
            <person name="Zhou Y."/>
        </authorList>
    </citation>
    <scope>NUCLEOTIDE SEQUENCE</scope>
    <source>
        <strain evidence="2">CGMCC 1.16012</strain>
    </source>
</reference>
<comment type="caution">
    <text evidence="2">The sequence shown here is derived from an EMBL/GenBank/DDBJ whole genome shotgun (WGS) entry which is preliminary data.</text>
</comment>
<protein>
    <recommendedName>
        <fullName evidence="1">YjiS-like domain-containing protein</fullName>
    </recommendedName>
</protein>
<gene>
    <name evidence="2" type="ORF">GCM10011517_00310</name>
</gene>
<dbReference type="Pfam" id="PF06568">
    <property type="entry name" value="YjiS-like"/>
    <property type="match status" value="1"/>
</dbReference>
<organism evidence="2 3">
    <name type="scientific">Actibacterium pelagium</name>
    <dbReference type="NCBI Taxonomy" id="2029103"/>
    <lineage>
        <taxon>Bacteria</taxon>
        <taxon>Pseudomonadati</taxon>
        <taxon>Pseudomonadota</taxon>
        <taxon>Alphaproteobacteria</taxon>
        <taxon>Rhodobacterales</taxon>
        <taxon>Roseobacteraceae</taxon>
        <taxon>Actibacterium</taxon>
    </lineage>
</organism>
<evidence type="ECO:0000313" key="3">
    <source>
        <dbReference type="Proteomes" id="UP000606730"/>
    </source>
</evidence>
<feature type="domain" description="YjiS-like" evidence="1">
    <location>
        <begin position="26"/>
        <end position="61"/>
    </location>
</feature>
<dbReference type="InterPro" id="IPR009506">
    <property type="entry name" value="YjiS-like"/>
</dbReference>
<dbReference type="Proteomes" id="UP000606730">
    <property type="component" value="Unassembled WGS sequence"/>
</dbReference>
<dbReference type="RefSeq" id="WP_095597001.1">
    <property type="nucleotide sequence ID" value="NZ_BMKN01000001.1"/>
</dbReference>
<name>A0A917A9C0_9RHOB</name>
<dbReference type="EMBL" id="BMKN01000001">
    <property type="protein sequence ID" value="GGE36502.1"/>
    <property type="molecule type" value="Genomic_DNA"/>
</dbReference>
<accession>A0A917A9C0</accession>
<sequence>MAHAAQTAYSGLSIAGYISQAIANFRENLATRKLYLDTINELQSLDDRDLADIGISRGQIEDIARAHAYGA</sequence>
<keyword evidence="3" id="KW-1185">Reference proteome</keyword>
<dbReference type="AlphaFoldDB" id="A0A917A9C0"/>
<dbReference type="OrthoDB" id="8244198at2"/>
<evidence type="ECO:0000313" key="2">
    <source>
        <dbReference type="EMBL" id="GGE36502.1"/>
    </source>
</evidence>
<proteinExistence type="predicted"/>
<evidence type="ECO:0000259" key="1">
    <source>
        <dbReference type="Pfam" id="PF06568"/>
    </source>
</evidence>
<reference evidence="2" key="1">
    <citation type="journal article" date="2014" name="Int. J. Syst. Evol. Microbiol.">
        <title>Complete genome sequence of Corynebacterium casei LMG S-19264T (=DSM 44701T), isolated from a smear-ripened cheese.</title>
        <authorList>
            <consortium name="US DOE Joint Genome Institute (JGI-PGF)"/>
            <person name="Walter F."/>
            <person name="Albersmeier A."/>
            <person name="Kalinowski J."/>
            <person name="Ruckert C."/>
        </authorList>
    </citation>
    <scope>NUCLEOTIDE SEQUENCE</scope>
    <source>
        <strain evidence="2">CGMCC 1.16012</strain>
    </source>
</reference>